<feature type="domain" description="Histidine kinase/HSP90-like ATPase" evidence="2">
    <location>
        <begin position="30"/>
        <end position="138"/>
    </location>
</feature>
<evidence type="ECO:0000313" key="4">
    <source>
        <dbReference type="Proteomes" id="UP000318103"/>
    </source>
</evidence>
<dbReference type="InterPro" id="IPR003594">
    <property type="entry name" value="HATPase_dom"/>
</dbReference>
<dbReference type="Pfam" id="PF13581">
    <property type="entry name" value="HATPase_c_2"/>
    <property type="match status" value="1"/>
</dbReference>
<dbReference type="CDD" id="cd16936">
    <property type="entry name" value="HATPase_RsbW-like"/>
    <property type="match status" value="1"/>
</dbReference>
<dbReference type="PANTHER" id="PTHR35526:SF3">
    <property type="entry name" value="ANTI-SIGMA-F FACTOR RSBW"/>
    <property type="match status" value="1"/>
</dbReference>
<keyword evidence="1" id="KW-0808">Transferase</keyword>
<protein>
    <submittedName>
        <fullName evidence="3">Anti-sigma regulatory factor (Ser/Thr protein kinase)</fullName>
    </submittedName>
</protein>
<organism evidence="3 4">
    <name type="scientific">Streptomyces puniciscabiei</name>
    <dbReference type="NCBI Taxonomy" id="164348"/>
    <lineage>
        <taxon>Bacteria</taxon>
        <taxon>Bacillati</taxon>
        <taxon>Actinomycetota</taxon>
        <taxon>Actinomycetes</taxon>
        <taxon>Kitasatosporales</taxon>
        <taxon>Streptomycetaceae</taxon>
        <taxon>Streptomyces</taxon>
    </lineage>
</organism>
<proteinExistence type="predicted"/>
<keyword evidence="4" id="KW-1185">Reference proteome</keyword>
<dbReference type="OrthoDB" id="5184679at2"/>
<evidence type="ECO:0000256" key="1">
    <source>
        <dbReference type="ARBA" id="ARBA00022527"/>
    </source>
</evidence>
<dbReference type="AlphaFoldDB" id="A0A542U8V2"/>
<dbReference type="RefSeq" id="WP_079048853.1">
    <property type="nucleotide sequence ID" value="NZ_JBPJFI010000001.1"/>
</dbReference>
<dbReference type="InterPro" id="IPR036890">
    <property type="entry name" value="HATPase_C_sf"/>
</dbReference>
<dbReference type="InterPro" id="IPR050267">
    <property type="entry name" value="Anti-sigma-factor_SerPK"/>
</dbReference>
<evidence type="ECO:0000313" key="3">
    <source>
        <dbReference type="EMBL" id="TQK95487.1"/>
    </source>
</evidence>
<keyword evidence="1" id="KW-0418">Kinase</keyword>
<accession>A0A542U8V2</accession>
<comment type="caution">
    <text evidence="3">The sequence shown here is derived from an EMBL/GenBank/DDBJ whole genome shotgun (WGS) entry which is preliminary data.</text>
</comment>
<dbReference type="GO" id="GO:0004674">
    <property type="term" value="F:protein serine/threonine kinase activity"/>
    <property type="evidence" value="ECO:0007669"/>
    <property type="project" value="UniProtKB-KW"/>
</dbReference>
<dbReference type="Gene3D" id="3.30.565.10">
    <property type="entry name" value="Histidine kinase-like ATPase, C-terminal domain"/>
    <property type="match status" value="1"/>
</dbReference>
<reference evidence="3 4" key="1">
    <citation type="submission" date="2019-06" db="EMBL/GenBank/DDBJ databases">
        <title>Sequencing the genomes of 1000 actinobacteria strains.</title>
        <authorList>
            <person name="Klenk H.-P."/>
        </authorList>
    </citation>
    <scope>NUCLEOTIDE SEQUENCE [LARGE SCALE GENOMIC DNA]</scope>
    <source>
        <strain evidence="3 4">DSM 41929</strain>
    </source>
</reference>
<sequence length="149" mass="16146">MTTTLSKQTPEEQRPRAPWRYGAAWGTRGAHITEARHAVRSLLARAGHHPRERSSQDAQLVVSELVTNAVRHAPGPGELLLEVSPDAAQLRISVRDSSPLPPRLQVPDAGRIGGHGLHLVTRLCDQVRTIALGTGKRVVAHLPLQQPTG</sequence>
<dbReference type="Proteomes" id="UP000318103">
    <property type="component" value="Unassembled WGS sequence"/>
</dbReference>
<dbReference type="EMBL" id="VFNX01000001">
    <property type="protein sequence ID" value="TQK95487.1"/>
    <property type="molecule type" value="Genomic_DNA"/>
</dbReference>
<name>A0A542U8V2_9ACTN</name>
<dbReference type="PANTHER" id="PTHR35526">
    <property type="entry name" value="ANTI-SIGMA-F FACTOR RSBW-RELATED"/>
    <property type="match status" value="1"/>
</dbReference>
<dbReference type="SUPFAM" id="SSF55874">
    <property type="entry name" value="ATPase domain of HSP90 chaperone/DNA topoisomerase II/histidine kinase"/>
    <property type="match status" value="1"/>
</dbReference>
<evidence type="ECO:0000259" key="2">
    <source>
        <dbReference type="Pfam" id="PF13581"/>
    </source>
</evidence>
<keyword evidence="1" id="KW-0723">Serine/threonine-protein kinase</keyword>
<gene>
    <name evidence="3" type="ORF">FB563_0383</name>
</gene>